<evidence type="ECO:0000256" key="2">
    <source>
        <dbReference type="SAM" id="MobiDB-lite"/>
    </source>
</evidence>
<dbReference type="AlphaFoldDB" id="R7TYN3"/>
<feature type="compositionally biased region" description="Acidic residues" evidence="2">
    <location>
        <begin position="33"/>
        <end position="50"/>
    </location>
</feature>
<dbReference type="Pfam" id="PF15359">
    <property type="entry name" value="CDV3"/>
    <property type="match status" value="1"/>
</dbReference>
<dbReference type="HOGENOM" id="CLU_1346153_0_0_1"/>
<evidence type="ECO:0000313" key="5">
    <source>
        <dbReference type="EnsemblMetazoa" id="CapteP203128"/>
    </source>
</evidence>
<reference evidence="5" key="3">
    <citation type="submission" date="2015-06" db="UniProtKB">
        <authorList>
            <consortium name="EnsemblMetazoa"/>
        </authorList>
    </citation>
    <scope>IDENTIFICATION</scope>
</reference>
<dbReference type="STRING" id="283909.R7TYN3"/>
<sequence length="204" mass="23104">MVTVEDAEWNDFESEEVDYSGLKIQNLQIASKEEEEVNEEREGNSDTDEDGEKREKGQDGPWNKATGEGALQQEMAHEAPPTRKEEAPAPAPVKSGKYVPPSMRGRTDNPEPLRRVPKSRKVAPDLRNQDEFPSLGANPLPQEIDTHEILPYFDGFPYFLKKKNRFGRKYAFNLTQAVLVVSCIVVESNATFSVARSDWWFSTN</sequence>
<evidence type="ECO:0000256" key="1">
    <source>
        <dbReference type="ARBA" id="ARBA00006062"/>
    </source>
</evidence>
<dbReference type="PANTHER" id="PTHR16284:SF13">
    <property type="entry name" value="PROTEIN CDV3 HOMOLOG"/>
    <property type="match status" value="1"/>
</dbReference>
<evidence type="ECO:0000313" key="6">
    <source>
        <dbReference type="Proteomes" id="UP000014760"/>
    </source>
</evidence>
<keyword evidence="3" id="KW-1133">Transmembrane helix</keyword>
<keyword evidence="6" id="KW-1185">Reference proteome</keyword>
<feature type="transmembrane region" description="Helical" evidence="3">
    <location>
        <begin position="170"/>
        <end position="192"/>
    </location>
</feature>
<keyword evidence="3" id="KW-0472">Membrane</keyword>
<feature type="compositionally biased region" description="Basic and acidic residues" evidence="2">
    <location>
        <begin position="75"/>
        <end position="87"/>
    </location>
</feature>
<dbReference type="EMBL" id="AMQN01028246">
    <property type="status" value="NOT_ANNOTATED_CDS"/>
    <property type="molecule type" value="Genomic_DNA"/>
</dbReference>
<feature type="non-terminal residue" evidence="4">
    <location>
        <position position="204"/>
    </location>
</feature>
<dbReference type="Proteomes" id="UP000014760">
    <property type="component" value="Unassembled WGS sequence"/>
</dbReference>
<feature type="compositionally biased region" description="Basic and acidic residues" evidence="2">
    <location>
        <begin position="105"/>
        <end position="114"/>
    </location>
</feature>
<comment type="similarity">
    <text evidence="1">Belongs to the CDV3 family.</text>
</comment>
<organism evidence="4">
    <name type="scientific">Capitella teleta</name>
    <name type="common">Polychaete worm</name>
    <dbReference type="NCBI Taxonomy" id="283909"/>
    <lineage>
        <taxon>Eukaryota</taxon>
        <taxon>Metazoa</taxon>
        <taxon>Spiralia</taxon>
        <taxon>Lophotrochozoa</taxon>
        <taxon>Annelida</taxon>
        <taxon>Polychaeta</taxon>
        <taxon>Sedentaria</taxon>
        <taxon>Scolecida</taxon>
        <taxon>Capitellidae</taxon>
        <taxon>Capitella</taxon>
    </lineage>
</organism>
<evidence type="ECO:0000256" key="3">
    <source>
        <dbReference type="SAM" id="Phobius"/>
    </source>
</evidence>
<dbReference type="GO" id="GO:0005737">
    <property type="term" value="C:cytoplasm"/>
    <property type="evidence" value="ECO:0007669"/>
    <property type="project" value="TreeGrafter"/>
</dbReference>
<dbReference type="PANTHER" id="PTHR16284">
    <property type="entry name" value="PROTEIN CDV3 HOMOLOG"/>
    <property type="match status" value="1"/>
</dbReference>
<dbReference type="EMBL" id="KB308924">
    <property type="protein sequence ID" value="ELT96080.1"/>
    <property type="molecule type" value="Genomic_DNA"/>
</dbReference>
<accession>R7TYN3</accession>
<gene>
    <name evidence="4" type="ORF">CAPTEDRAFT_203128</name>
</gene>
<dbReference type="EnsemblMetazoa" id="CapteT203128">
    <property type="protein sequence ID" value="CapteP203128"/>
    <property type="gene ID" value="CapteG203128"/>
</dbReference>
<proteinExistence type="inferred from homology"/>
<feature type="region of interest" description="Disordered" evidence="2">
    <location>
        <begin position="1"/>
        <end position="123"/>
    </location>
</feature>
<protein>
    <submittedName>
        <fullName evidence="4 5">Uncharacterized protein</fullName>
    </submittedName>
</protein>
<dbReference type="OrthoDB" id="6288097at2759"/>
<reference evidence="4 6" key="2">
    <citation type="journal article" date="2013" name="Nature">
        <title>Insights into bilaterian evolution from three spiralian genomes.</title>
        <authorList>
            <person name="Simakov O."/>
            <person name="Marletaz F."/>
            <person name="Cho S.J."/>
            <person name="Edsinger-Gonzales E."/>
            <person name="Havlak P."/>
            <person name="Hellsten U."/>
            <person name="Kuo D.H."/>
            <person name="Larsson T."/>
            <person name="Lv J."/>
            <person name="Arendt D."/>
            <person name="Savage R."/>
            <person name="Osoegawa K."/>
            <person name="de Jong P."/>
            <person name="Grimwood J."/>
            <person name="Chapman J.A."/>
            <person name="Shapiro H."/>
            <person name="Aerts A."/>
            <person name="Otillar R.P."/>
            <person name="Terry A.Y."/>
            <person name="Boore J.L."/>
            <person name="Grigoriev I.V."/>
            <person name="Lindberg D.R."/>
            <person name="Seaver E.C."/>
            <person name="Weisblat D.A."/>
            <person name="Putnam N.H."/>
            <person name="Rokhsar D.S."/>
        </authorList>
    </citation>
    <scope>NUCLEOTIDE SEQUENCE</scope>
    <source>
        <strain evidence="4 6">I ESC-2004</strain>
    </source>
</reference>
<evidence type="ECO:0000313" key="4">
    <source>
        <dbReference type="EMBL" id="ELT96080.1"/>
    </source>
</evidence>
<feature type="compositionally biased region" description="Acidic residues" evidence="2">
    <location>
        <begin position="1"/>
        <end position="18"/>
    </location>
</feature>
<reference evidence="6" key="1">
    <citation type="submission" date="2012-12" db="EMBL/GenBank/DDBJ databases">
        <authorList>
            <person name="Hellsten U."/>
            <person name="Grimwood J."/>
            <person name="Chapman J.A."/>
            <person name="Shapiro H."/>
            <person name="Aerts A."/>
            <person name="Otillar R.P."/>
            <person name="Terry A.Y."/>
            <person name="Boore J.L."/>
            <person name="Simakov O."/>
            <person name="Marletaz F."/>
            <person name="Cho S.-J."/>
            <person name="Edsinger-Gonzales E."/>
            <person name="Havlak P."/>
            <person name="Kuo D.-H."/>
            <person name="Larsson T."/>
            <person name="Lv J."/>
            <person name="Arendt D."/>
            <person name="Savage R."/>
            <person name="Osoegawa K."/>
            <person name="de Jong P."/>
            <person name="Lindberg D.R."/>
            <person name="Seaver E.C."/>
            <person name="Weisblat D.A."/>
            <person name="Putnam N.H."/>
            <person name="Grigoriev I.V."/>
            <person name="Rokhsar D.S."/>
        </authorList>
    </citation>
    <scope>NUCLEOTIDE SEQUENCE</scope>
    <source>
        <strain evidence="6">I ESC-2004</strain>
    </source>
</reference>
<dbReference type="OMA" id="PWNKPVE"/>
<dbReference type="InterPro" id="IPR026806">
    <property type="entry name" value="CDV3"/>
</dbReference>
<name>R7TYN3_CAPTE</name>
<keyword evidence="3" id="KW-0812">Transmembrane</keyword>